<evidence type="ECO:0000313" key="2">
    <source>
        <dbReference type="Proteomes" id="UP001292216"/>
    </source>
</evidence>
<organism evidence="1 2">
    <name type="scientific">Paenibacillus phoenicis</name>
    <dbReference type="NCBI Taxonomy" id="554117"/>
    <lineage>
        <taxon>Bacteria</taxon>
        <taxon>Bacillati</taxon>
        <taxon>Bacillota</taxon>
        <taxon>Bacilli</taxon>
        <taxon>Bacillales</taxon>
        <taxon>Paenibacillaceae</taxon>
        <taxon>Paenibacillus</taxon>
    </lineage>
</organism>
<dbReference type="Proteomes" id="UP001292216">
    <property type="component" value="Unassembled WGS sequence"/>
</dbReference>
<keyword evidence="2" id="KW-1185">Reference proteome</keyword>
<reference evidence="1 2" key="1">
    <citation type="submission" date="2023-12" db="EMBL/GenBank/DDBJ databases">
        <title>Whole genome sequencing of Paenibacillus phoenicis isolated from the Phoenix Mars Lander spacecraft assembly facility.</title>
        <authorList>
            <person name="Garcia A."/>
            <person name="Venkateswaran K."/>
        </authorList>
    </citation>
    <scope>NUCLEOTIDE SEQUENCE [LARGE SCALE GENOMIC DNA]</scope>
    <source>
        <strain evidence="1 2">3PO2SA</strain>
    </source>
</reference>
<dbReference type="RefSeq" id="WP_323077800.1">
    <property type="nucleotide sequence ID" value="NZ_CBCSKM010000025.1"/>
</dbReference>
<name>A0ABU5PNE7_9BACL</name>
<protein>
    <submittedName>
        <fullName evidence="1">Uncharacterized protein</fullName>
    </submittedName>
</protein>
<evidence type="ECO:0000313" key="1">
    <source>
        <dbReference type="EMBL" id="MEA3571177.1"/>
    </source>
</evidence>
<comment type="caution">
    <text evidence="1">The sequence shown here is derived from an EMBL/GenBank/DDBJ whole genome shotgun (WGS) entry which is preliminary data.</text>
</comment>
<dbReference type="EMBL" id="JAYERP010000001">
    <property type="protein sequence ID" value="MEA3571177.1"/>
    <property type="molecule type" value="Genomic_DNA"/>
</dbReference>
<sequence length="248" mass="27748">MSDDILSRSFGVFIAKNGGIEGDYIKKIERLWLEAKEALERKPDPIEIKIASQSGIPLDILERLRLRLNQNAGDLPTTISGWVDWTLNWLVEDAESRAHLLQDVHRSALVATGRTSTSPLDGAVLSSLLPGIKGWINGRPLNELESLLGGNPEGTTDTAKMCLRARELISTFIPRGLSFIMMVVSRMVEELDLYTIQEDLEKSLVNSLSIATRKGFDSLDKIEFANARKNIYGRVQLHKLYEEKGEEN</sequence>
<gene>
    <name evidence="1" type="ORF">U9M73_14485</name>
</gene>
<accession>A0ABU5PNE7</accession>
<proteinExistence type="predicted"/>